<gene>
    <name evidence="1" type="ORF">SAMN02745202_00317</name>
</gene>
<name>A0A1T4L7F3_9BACT</name>
<dbReference type="AlphaFoldDB" id="A0A1T4L7F3"/>
<reference evidence="1 2" key="1">
    <citation type="submission" date="2017-02" db="EMBL/GenBank/DDBJ databases">
        <authorList>
            <person name="Peterson S.W."/>
        </authorList>
    </citation>
    <scope>NUCLEOTIDE SEQUENCE [LARGE SCALE GENOMIC DNA]</scope>
    <source>
        <strain evidence="1 2">ATCC 43324</strain>
    </source>
</reference>
<accession>A0A1T4L7F3</accession>
<evidence type="ECO:0000313" key="1">
    <source>
        <dbReference type="EMBL" id="SJZ50639.1"/>
    </source>
</evidence>
<proteinExistence type="predicted"/>
<dbReference type="Proteomes" id="UP000190065">
    <property type="component" value="Unassembled WGS sequence"/>
</dbReference>
<dbReference type="EMBL" id="FUXK01000003">
    <property type="protein sequence ID" value="SJZ50639.1"/>
    <property type="molecule type" value="Genomic_DNA"/>
</dbReference>
<organism evidence="1 2">
    <name type="scientific">Segatella oulorum</name>
    <dbReference type="NCBI Taxonomy" id="28136"/>
    <lineage>
        <taxon>Bacteria</taxon>
        <taxon>Pseudomonadati</taxon>
        <taxon>Bacteroidota</taxon>
        <taxon>Bacteroidia</taxon>
        <taxon>Bacteroidales</taxon>
        <taxon>Prevotellaceae</taxon>
        <taxon>Segatella</taxon>
    </lineage>
</organism>
<sequence length="54" mass="6067">MTNDVKTQRGIVTDRNSVSFSYRSPIGVRRVVMSHATIAQRANESYARIVNGKK</sequence>
<dbReference type="RefSeq" id="WP_159102024.1">
    <property type="nucleotide sequence ID" value="NZ_FUXK01000003.1"/>
</dbReference>
<protein>
    <submittedName>
        <fullName evidence="1">Uncharacterized protein</fullName>
    </submittedName>
</protein>
<dbReference type="STRING" id="28136.SAMN02745202_00317"/>
<evidence type="ECO:0000313" key="2">
    <source>
        <dbReference type="Proteomes" id="UP000190065"/>
    </source>
</evidence>